<evidence type="ECO:0000256" key="1">
    <source>
        <dbReference type="SAM" id="MobiDB-lite"/>
    </source>
</evidence>
<organism evidence="2 3">
    <name type="scientific">Cryomyces antarcticus</name>
    <dbReference type="NCBI Taxonomy" id="329879"/>
    <lineage>
        <taxon>Eukaryota</taxon>
        <taxon>Fungi</taxon>
        <taxon>Dikarya</taxon>
        <taxon>Ascomycota</taxon>
        <taxon>Pezizomycotina</taxon>
        <taxon>Dothideomycetes</taxon>
        <taxon>Dothideomycetes incertae sedis</taxon>
        <taxon>Cryomyces</taxon>
    </lineage>
</organism>
<dbReference type="Proteomes" id="UP001357485">
    <property type="component" value="Unassembled WGS sequence"/>
</dbReference>
<dbReference type="EMBL" id="JAVRRA010017838">
    <property type="protein sequence ID" value="KAK5194782.1"/>
    <property type="molecule type" value="Genomic_DNA"/>
</dbReference>
<feature type="region of interest" description="Disordered" evidence="1">
    <location>
        <begin position="1"/>
        <end position="51"/>
    </location>
</feature>
<evidence type="ECO:0000313" key="2">
    <source>
        <dbReference type="EMBL" id="KAK5194782.1"/>
    </source>
</evidence>
<proteinExistence type="predicted"/>
<sequence length="51" mass="5907">MDKILTLRLGRRPKGTGEDGEERTRVEWEWQSAGQKRRDDEESDVDTSDAT</sequence>
<accession>A0ABR0LLB0</accession>
<feature type="compositionally biased region" description="Acidic residues" evidence="1">
    <location>
        <begin position="41"/>
        <end position="51"/>
    </location>
</feature>
<comment type="caution">
    <text evidence="2">The sequence shown here is derived from an EMBL/GenBank/DDBJ whole genome shotgun (WGS) entry which is preliminary data.</text>
</comment>
<keyword evidence="3" id="KW-1185">Reference proteome</keyword>
<protein>
    <submittedName>
        <fullName evidence="2">Uncharacterized protein</fullName>
    </submittedName>
</protein>
<gene>
    <name evidence="2" type="ORF">LTR16_007019</name>
</gene>
<evidence type="ECO:0000313" key="3">
    <source>
        <dbReference type="Proteomes" id="UP001357485"/>
    </source>
</evidence>
<name>A0ABR0LLB0_9PEZI</name>
<feature type="non-terminal residue" evidence="2">
    <location>
        <position position="51"/>
    </location>
</feature>
<reference evidence="2 3" key="1">
    <citation type="submission" date="2023-08" db="EMBL/GenBank/DDBJ databases">
        <title>Black Yeasts Isolated from many extreme environments.</title>
        <authorList>
            <person name="Coleine C."/>
            <person name="Stajich J.E."/>
            <person name="Selbmann L."/>
        </authorList>
    </citation>
    <scope>NUCLEOTIDE SEQUENCE [LARGE SCALE GENOMIC DNA]</scope>
    <source>
        <strain evidence="2 3">CCFEE 536</strain>
    </source>
</reference>